<dbReference type="STRING" id="1215343.B488_03550"/>
<dbReference type="EMBL" id="CP003789">
    <property type="protein sequence ID" value="AGA64348.1"/>
    <property type="molecule type" value="Genomic_DNA"/>
</dbReference>
<dbReference type="GO" id="GO:0006979">
    <property type="term" value="P:response to oxidative stress"/>
    <property type="evidence" value="ECO:0007669"/>
    <property type="project" value="TreeGrafter"/>
</dbReference>
<dbReference type="GO" id="GO:0045271">
    <property type="term" value="C:respiratory chain complex I"/>
    <property type="evidence" value="ECO:0007669"/>
    <property type="project" value="InterPro"/>
</dbReference>
<dbReference type="PATRIC" id="fig|1215343.11.peg.364"/>
<dbReference type="eggNOG" id="COG3761">
    <property type="taxonomic scope" value="Bacteria"/>
</dbReference>
<keyword evidence="2" id="KW-1185">Reference proteome</keyword>
<protein>
    <submittedName>
        <fullName evidence="1">NADH:ubiquinone oxidoreductase 17.2 kD subunit</fullName>
    </submittedName>
</protein>
<reference evidence="1 2" key="1">
    <citation type="journal article" date="2012" name="Stand. Genomic Sci.">
        <title>Complete genome sequence of Liberibacter crescens BT-1.</title>
        <authorList>
            <person name="Leonard M.T."/>
            <person name="Fagen J.R."/>
            <person name="Davis-Richardson A.G."/>
            <person name="Davis M.J."/>
            <person name="Triplett E.W."/>
        </authorList>
    </citation>
    <scope>NUCLEOTIDE SEQUENCE [LARGE SCALE GENOMIC DNA]</scope>
    <source>
        <strain evidence="1 2">BT-1</strain>
    </source>
</reference>
<dbReference type="Pfam" id="PF05071">
    <property type="entry name" value="NDUFA12"/>
    <property type="match status" value="1"/>
</dbReference>
<evidence type="ECO:0000313" key="2">
    <source>
        <dbReference type="Proteomes" id="UP000010799"/>
    </source>
</evidence>
<dbReference type="AlphaFoldDB" id="L0EUJ8"/>
<dbReference type="NCBIfam" id="NF006040">
    <property type="entry name" value="PRK08183.1"/>
    <property type="match status" value="1"/>
</dbReference>
<dbReference type="HOGENOM" id="CLU_110455_4_0_5"/>
<keyword evidence="1" id="KW-0830">Ubiquinone</keyword>
<dbReference type="PANTHER" id="PTHR12910">
    <property type="entry name" value="NADH-UBIQUINONE OXIDOREDUCTASE SUBUNIT B17.2"/>
    <property type="match status" value="1"/>
</dbReference>
<dbReference type="InterPro" id="IPR007763">
    <property type="entry name" value="NDUFA12"/>
</dbReference>
<organism evidence="1 2">
    <name type="scientific">Liberibacter crescens (strain BT-1)</name>
    <dbReference type="NCBI Taxonomy" id="1215343"/>
    <lineage>
        <taxon>Bacteria</taxon>
        <taxon>Pseudomonadati</taxon>
        <taxon>Pseudomonadota</taxon>
        <taxon>Alphaproteobacteria</taxon>
        <taxon>Hyphomicrobiales</taxon>
        <taxon>Rhizobiaceae</taxon>
        <taxon>Liberibacter</taxon>
    </lineage>
</organism>
<name>L0EUJ8_LIBCB</name>
<dbReference type="RefSeq" id="WP_015272775.1">
    <property type="nucleotide sequence ID" value="NC_019907.1"/>
</dbReference>
<dbReference type="PANTHER" id="PTHR12910:SF2">
    <property type="entry name" value="NADH DEHYDROGENASE [UBIQUINONE] 1 ALPHA SUBCOMPLEX SUBUNIT 12"/>
    <property type="match status" value="1"/>
</dbReference>
<accession>L0EUJ8</accession>
<evidence type="ECO:0000313" key="1">
    <source>
        <dbReference type="EMBL" id="AGA64348.1"/>
    </source>
</evidence>
<dbReference type="Proteomes" id="UP000010799">
    <property type="component" value="Chromosome"/>
</dbReference>
<proteinExistence type="predicted"/>
<gene>
    <name evidence="1" type="ordered locus">B488_03550</name>
</gene>
<dbReference type="KEGG" id="lcc:B488_03550"/>
<sequence>MKNFFLQILTWWNGQTIGTKIFTWRFGKRVGQDQFGNIYYEGHKSSYGLPHRWVIYKGYADPSSIPPEWHGWIHHRSDIPLAQDKSNVLSWQKPHHINYTGSPHAYRPKYSQNLENKNFQATGDYNSWTPDA</sequence>